<keyword evidence="3" id="KW-1185">Reference proteome</keyword>
<feature type="compositionally biased region" description="Polar residues" evidence="1">
    <location>
        <begin position="144"/>
        <end position="157"/>
    </location>
</feature>
<evidence type="ECO:0000256" key="1">
    <source>
        <dbReference type="SAM" id="MobiDB-lite"/>
    </source>
</evidence>
<accession>A0A9P4K8Z5</accession>
<sequence>SSAIPGERRCPESPRPLDRVPHVRRDVARAEAWACAVRWTWLGGEMLPSLAGMCMWYALLVVVVLDASNSLRNYCIRPNFDPQEQPPERSAFDARSGEMQPPRRCPLPFLIPHFMCVSRWPPLLHWLTRSPGTLSSKLCTTTAQAAKNHPSSNTQMGGLSLTARPMHTTLPSPSPRPS</sequence>
<gene>
    <name evidence="2" type="ORF">CC78DRAFT_601103</name>
</gene>
<feature type="region of interest" description="Disordered" evidence="1">
    <location>
        <begin position="144"/>
        <end position="178"/>
    </location>
</feature>
<dbReference type="Proteomes" id="UP000800093">
    <property type="component" value="Unassembled WGS sequence"/>
</dbReference>
<proteinExistence type="predicted"/>
<name>A0A9P4K8Z5_9PLEO</name>
<evidence type="ECO:0000313" key="3">
    <source>
        <dbReference type="Proteomes" id="UP000800093"/>
    </source>
</evidence>
<comment type="caution">
    <text evidence="2">The sequence shown here is derived from an EMBL/GenBank/DDBJ whole genome shotgun (WGS) entry which is preliminary data.</text>
</comment>
<organism evidence="2 3">
    <name type="scientific">Lojkania enalia</name>
    <dbReference type="NCBI Taxonomy" id="147567"/>
    <lineage>
        <taxon>Eukaryota</taxon>
        <taxon>Fungi</taxon>
        <taxon>Dikarya</taxon>
        <taxon>Ascomycota</taxon>
        <taxon>Pezizomycotina</taxon>
        <taxon>Dothideomycetes</taxon>
        <taxon>Pleosporomycetidae</taxon>
        <taxon>Pleosporales</taxon>
        <taxon>Pleosporales incertae sedis</taxon>
        <taxon>Lojkania</taxon>
    </lineage>
</organism>
<dbReference type="EMBL" id="ML986613">
    <property type="protein sequence ID" value="KAF2264802.1"/>
    <property type="molecule type" value="Genomic_DNA"/>
</dbReference>
<dbReference type="AlphaFoldDB" id="A0A9P4K8Z5"/>
<reference evidence="3" key="1">
    <citation type="journal article" date="2020" name="Stud. Mycol.">
        <title>101 Dothideomycetes genomes: A test case for predicting lifestyles and emergence of pathogens.</title>
        <authorList>
            <person name="Haridas S."/>
            <person name="Albert R."/>
            <person name="Binder M."/>
            <person name="Bloem J."/>
            <person name="LaButti K."/>
            <person name="Salamov A."/>
            <person name="Andreopoulos B."/>
            <person name="Baker S."/>
            <person name="Barry K."/>
            <person name="Bills G."/>
            <person name="Bluhm B."/>
            <person name="Cannon C."/>
            <person name="Castanera R."/>
            <person name="Culley D."/>
            <person name="Daum C."/>
            <person name="Ezra D."/>
            <person name="Gonzalez J."/>
            <person name="Henrissat B."/>
            <person name="Kuo A."/>
            <person name="Liang C."/>
            <person name="Lipzen A."/>
            <person name="Lutzoni F."/>
            <person name="Magnuson J."/>
            <person name="Mondo S."/>
            <person name="Nolan M."/>
            <person name="Ohm R."/>
            <person name="Pangilinan J."/>
            <person name="Park H.-J."/>
            <person name="Ramirez L."/>
            <person name="Alfaro M."/>
            <person name="Sun H."/>
            <person name="Tritt A."/>
            <person name="Yoshinaga Y."/>
            <person name="Zwiers L.-H."/>
            <person name="Turgeon B."/>
            <person name="Goodwin S."/>
            <person name="Spatafora J."/>
            <person name="Crous P."/>
            <person name="Grigoriev I."/>
        </authorList>
    </citation>
    <scope>NUCLEOTIDE SEQUENCE [LARGE SCALE GENOMIC DNA]</scope>
    <source>
        <strain evidence="3">CBS 304.66</strain>
    </source>
</reference>
<protein>
    <submittedName>
        <fullName evidence="2">Uncharacterized protein</fullName>
    </submittedName>
</protein>
<feature type="non-terminal residue" evidence="2">
    <location>
        <position position="1"/>
    </location>
</feature>
<evidence type="ECO:0000313" key="2">
    <source>
        <dbReference type="EMBL" id="KAF2264802.1"/>
    </source>
</evidence>